<reference evidence="1" key="1">
    <citation type="submission" date="2021-06" db="EMBL/GenBank/DDBJ databases">
        <authorList>
            <person name="Le T.D."/>
        </authorList>
    </citation>
    <scope>NUCLEOTIDE SEQUENCE</scope>
</reference>
<dbReference type="RefSeq" id="YP_010845241.1">
    <property type="nucleotide sequence ID" value="NC_079187.1"/>
</dbReference>
<proteinExistence type="predicted"/>
<evidence type="ECO:0000313" key="2">
    <source>
        <dbReference type="Proteomes" id="UP000693898"/>
    </source>
</evidence>
<dbReference type="KEGG" id="vg:80832393"/>
<organism evidence="1 2">
    <name type="scientific">Aeromonas phage pAh6.2TG</name>
    <dbReference type="NCBI Taxonomy" id="2849625"/>
    <lineage>
        <taxon>Viruses</taxon>
        <taxon>Duplodnaviria</taxon>
        <taxon>Heunggongvirae</taxon>
        <taxon>Uroviricota</taxon>
        <taxon>Caudoviricetes</taxon>
        <taxon>Chaseviridae</taxon>
        <taxon>Nefertitivirinae</taxon>
        <taxon>Phayathaivirus</taxon>
        <taxon>Phayathaivirus pAh62TG</taxon>
    </lineage>
</organism>
<dbReference type="GeneID" id="80832393"/>
<name>A0A8F3C991_9CAUD</name>
<accession>A0A8F3C991</accession>
<keyword evidence="2" id="KW-1185">Reference proteome</keyword>
<dbReference type="Proteomes" id="UP000693898">
    <property type="component" value="Segment"/>
</dbReference>
<dbReference type="EMBL" id="MZ336020">
    <property type="protein sequence ID" value="QWY14056.1"/>
    <property type="molecule type" value="Genomic_DNA"/>
</dbReference>
<evidence type="ECO:0000313" key="1">
    <source>
        <dbReference type="EMBL" id="QWY14056.1"/>
    </source>
</evidence>
<protein>
    <submittedName>
        <fullName evidence="1">Uncharacterized protein</fullName>
    </submittedName>
</protein>
<sequence>MMLIAVGVILVFMWIACVLMPRKTAWGAGGPADIEPWTTPSHWKPAEKPVQVYVLLCISTENTLRAVLPSTKALLAEIPVDGYQWAEARADFASQIVDGLSNACGLNVEPIIYSTPLAHNVIPVIEGQHAVLLMHNLVKRRLESCRQPF</sequence>